<proteinExistence type="predicted"/>
<accession>A0A7G1I9R1</accession>
<protein>
    <recommendedName>
        <fullName evidence="1">ABC transporter domain-containing protein</fullName>
    </recommendedName>
</protein>
<sequence length="101" mass="10882">MSFAYHPGHPVIRDVSLVAEPGSTVAIVGPTGAGKTTLVNLLMRFYEVDSGRILIDGVDIASMSRHALRSRIGMVLQDTWLFDGTIAENIAYGRPDAAPTR</sequence>
<dbReference type="GO" id="GO:0042626">
    <property type="term" value="F:ATPase-coupled transmembrane transporter activity"/>
    <property type="evidence" value="ECO:0007669"/>
    <property type="project" value="TreeGrafter"/>
</dbReference>
<dbReference type="InterPro" id="IPR003439">
    <property type="entry name" value="ABC_transporter-like_ATP-bd"/>
</dbReference>
<dbReference type="PANTHER" id="PTHR24221">
    <property type="entry name" value="ATP-BINDING CASSETTE SUB-FAMILY B"/>
    <property type="match status" value="1"/>
</dbReference>
<reference evidence="2 3" key="1">
    <citation type="submission" date="2020-07" db="EMBL/GenBank/DDBJ databases">
        <title>Mycobacterium kansasii (former subtype) with zoonotic potential isolated from diseased indoor pet cat, Japan.</title>
        <authorList>
            <person name="Fukano H."/>
            <person name="Terazono T."/>
            <person name="Hoshino Y."/>
        </authorList>
    </citation>
    <scope>NUCLEOTIDE SEQUENCE [LARGE SCALE GENOMIC DNA]</scope>
    <source>
        <strain evidence="2 3">Kuro-I</strain>
    </source>
</reference>
<evidence type="ECO:0000259" key="1">
    <source>
        <dbReference type="Pfam" id="PF00005"/>
    </source>
</evidence>
<dbReference type="GO" id="GO:0005524">
    <property type="term" value="F:ATP binding"/>
    <property type="evidence" value="ECO:0007669"/>
    <property type="project" value="InterPro"/>
</dbReference>
<organism evidence="2 3">
    <name type="scientific">Mycobacterium kansasii</name>
    <dbReference type="NCBI Taxonomy" id="1768"/>
    <lineage>
        <taxon>Bacteria</taxon>
        <taxon>Bacillati</taxon>
        <taxon>Actinomycetota</taxon>
        <taxon>Actinomycetes</taxon>
        <taxon>Mycobacteriales</taxon>
        <taxon>Mycobacteriaceae</taxon>
        <taxon>Mycobacterium</taxon>
    </lineage>
</organism>
<keyword evidence="3" id="KW-1185">Reference proteome</keyword>
<dbReference type="SUPFAM" id="SSF52540">
    <property type="entry name" value="P-loop containing nucleoside triphosphate hydrolases"/>
    <property type="match status" value="1"/>
</dbReference>
<dbReference type="Gene3D" id="3.40.50.300">
    <property type="entry name" value="P-loop containing nucleotide triphosphate hydrolases"/>
    <property type="match status" value="1"/>
</dbReference>
<dbReference type="PANTHER" id="PTHR24221:SF499">
    <property type="entry name" value="FATTY ACID ABC TRANSPORTER ATP-BINDING_PERMEASE PROTEIN"/>
    <property type="match status" value="1"/>
</dbReference>
<gene>
    <name evidence="2" type="ORF">NIIDMKKI_17580</name>
</gene>
<dbReference type="InterPro" id="IPR027417">
    <property type="entry name" value="P-loop_NTPase"/>
</dbReference>
<dbReference type="GO" id="GO:0016887">
    <property type="term" value="F:ATP hydrolysis activity"/>
    <property type="evidence" value="ECO:0007669"/>
    <property type="project" value="InterPro"/>
</dbReference>
<dbReference type="Pfam" id="PF00005">
    <property type="entry name" value="ABC_tran"/>
    <property type="match status" value="1"/>
</dbReference>
<evidence type="ECO:0000313" key="2">
    <source>
        <dbReference type="EMBL" id="BCI86552.1"/>
    </source>
</evidence>
<feature type="domain" description="ABC transporter" evidence="1">
    <location>
        <begin position="13"/>
        <end position="89"/>
    </location>
</feature>
<name>A0A7G1I9R1_MYCKA</name>
<dbReference type="Proteomes" id="UP000516380">
    <property type="component" value="Chromosome"/>
</dbReference>
<evidence type="ECO:0000313" key="3">
    <source>
        <dbReference type="Proteomes" id="UP000516380"/>
    </source>
</evidence>
<dbReference type="AlphaFoldDB" id="A0A7G1I9R1"/>
<dbReference type="InterPro" id="IPR039421">
    <property type="entry name" value="Type_1_exporter"/>
</dbReference>
<dbReference type="EMBL" id="AP023343">
    <property type="protein sequence ID" value="BCI86552.1"/>
    <property type="molecule type" value="Genomic_DNA"/>
</dbReference>